<keyword evidence="5" id="KW-1185">Reference proteome</keyword>
<sequence length="810" mass="91358">MNFTRRTKWVTLATRLTLITSSWLIATTALAQEQIPYKLPPQSIVDLVDAPQIPDIKISSDGVWMLILEAPGFETIIEASQPVLGIAGLRINPITYTTVGENSGKYKSIRIRDIKTGKEFSLDGLPKDLQLADINWSPSNNSFAFLNKTIKHTELWIADLTTQKARKLMDQVNDSFGKTFQWKDENTLLVQRVAFADQKAPEANPVPIGPIVQQNLGGITPSRTYQNLLGNAHDEDLMSYYLSSSLVEIDRNGQIRETGISGILNDASYSPDSKYILVEKIVKPYSYLVPIQLFPVEVAVVNLSDNSSKTIHTIPLGDNLPISFDAVIAGPRNFSWRKDKDATLLWTVAQDAGDPNQNREFRDELLQTNAPFEINQATKLYISKYRIRQVSWSTGFGIIEENWRKDRTSQLTVMDSKTNKVLRVLANRKSEDTYSDPGKFLLNGKGMLRGDNKGNIYTQGTGASKEGDRPFVMRWNVHTSKQDTLYKSKRNYYEEPLHYDDKGIVYVFRESSTASPNVYAITLKSKAEDQLTHFSDPYPSLQNVEKRLLSYPRKDGLNLSATLYLPEGFKKGDAPLPVLIWAYPREFKTRAAAGQVKGSPHRYPRLAFRSPVFWVTRGYAVLDQADMPIVGEGSNEPNDTFIQQIEDNAKALIDYVVDLGVADRNRIGVGGHSYGAFMTANLLAHTDLFAAGIARSGAYNRTLTPFGFQGEARTYWQAKDVYDKMSPFTYAPNIKRPLLMTHGMDDENSGTFPIQSERLYAAIKGHGGIVRLVLLPKEFHGYRSREGVLHTFWEQDQWLENYVKNRKDTK</sequence>
<dbReference type="Pfam" id="PF00326">
    <property type="entry name" value="Peptidase_S9"/>
    <property type="match status" value="1"/>
</dbReference>
<evidence type="ECO:0000313" key="4">
    <source>
        <dbReference type="EMBL" id="TDQ77868.1"/>
    </source>
</evidence>
<keyword evidence="2" id="KW-0732">Signal</keyword>
<feature type="chain" id="PRO_5020613004" evidence="2">
    <location>
        <begin position="32"/>
        <end position="810"/>
    </location>
</feature>
<name>A0A4V3DDR7_9SPHI</name>
<dbReference type="RefSeq" id="WP_133584140.1">
    <property type="nucleotide sequence ID" value="NZ_SNYV01000013.1"/>
</dbReference>
<dbReference type="InterPro" id="IPR001375">
    <property type="entry name" value="Peptidase_S9_cat"/>
</dbReference>
<gene>
    <name evidence="4" type="ORF">CLV99_1836</name>
</gene>
<dbReference type="GO" id="GO:0004252">
    <property type="term" value="F:serine-type endopeptidase activity"/>
    <property type="evidence" value="ECO:0007669"/>
    <property type="project" value="TreeGrafter"/>
</dbReference>
<evidence type="ECO:0000313" key="5">
    <source>
        <dbReference type="Proteomes" id="UP000295292"/>
    </source>
</evidence>
<dbReference type="PANTHER" id="PTHR42776">
    <property type="entry name" value="SERINE PEPTIDASE S9 FAMILY MEMBER"/>
    <property type="match status" value="1"/>
</dbReference>
<dbReference type="AlphaFoldDB" id="A0A4V3DDR7"/>
<dbReference type="Gene3D" id="3.40.50.1820">
    <property type="entry name" value="alpha/beta hydrolase"/>
    <property type="match status" value="1"/>
</dbReference>
<protein>
    <submittedName>
        <fullName evidence="4">Glutamyl peptidase</fullName>
    </submittedName>
</protein>
<dbReference type="SUPFAM" id="SSF82171">
    <property type="entry name" value="DPP6 N-terminal domain-like"/>
    <property type="match status" value="1"/>
</dbReference>
<feature type="signal peptide" evidence="2">
    <location>
        <begin position="1"/>
        <end position="31"/>
    </location>
</feature>
<dbReference type="InterPro" id="IPR029058">
    <property type="entry name" value="AB_hydrolase_fold"/>
</dbReference>
<evidence type="ECO:0000256" key="2">
    <source>
        <dbReference type="SAM" id="SignalP"/>
    </source>
</evidence>
<accession>A0A4V3DDR7</accession>
<evidence type="ECO:0000259" key="3">
    <source>
        <dbReference type="Pfam" id="PF00326"/>
    </source>
</evidence>
<organism evidence="4 5">
    <name type="scientific">Sphingobacterium yanglingense</name>
    <dbReference type="NCBI Taxonomy" id="1437280"/>
    <lineage>
        <taxon>Bacteria</taxon>
        <taxon>Pseudomonadati</taxon>
        <taxon>Bacteroidota</taxon>
        <taxon>Sphingobacteriia</taxon>
        <taxon>Sphingobacteriales</taxon>
        <taxon>Sphingobacteriaceae</taxon>
        <taxon>Sphingobacterium</taxon>
    </lineage>
</organism>
<reference evidence="4 5" key="1">
    <citation type="submission" date="2019-03" db="EMBL/GenBank/DDBJ databases">
        <title>Genomic Encyclopedia of Archaeal and Bacterial Type Strains, Phase II (KMG-II): from individual species to whole genera.</title>
        <authorList>
            <person name="Goeker M."/>
        </authorList>
    </citation>
    <scope>NUCLEOTIDE SEQUENCE [LARGE SCALE GENOMIC DNA]</scope>
    <source>
        <strain evidence="4 5">DSM 28353</strain>
    </source>
</reference>
<dbReference type="EMBL" id="SNYV01000013">
    <property type="protein sequence ID" value="TDQ77868.1"/>
    <property type="molecule type" value="Genomic_DNA"/>
</dbReference>
<dbReference type="OrthoDB" id="6388416at2"/>
<dbReference type="PANTHER" id="PTHR42776:SF28">
    <property type="entry name" value="GLUTAMYL ENDOPEPTIDASE, CHLOROPLASTIC-RELATED"/>
    <property type="match status" value="1"/>
</dbReference>
<keyword evidence="1" id="KW-0378">Hydrolase</keyword>
<dbReference type="Proteomes" id="UP000295292">
    <property type="component" value="Unassembled WGS sequence"/>
</dbReference>
<proteinExistence type="predicted"/>
<dbReference type="SUPFAM" id="SSF53474">
    <property type="entry name" value="alpha/beta-Hydrolases"/>
    <property type="match status" value="1"/>
</dbReference>
<comment type="caution">
    <text evidence="4">The sequence shown here is derived from an EMBL/GenBank/DDBJ whole genome shotgun (WGS) entry which is preliminary data.</text>
</comment>
<dbReference type="GO" id="GO:0006508">
    <property type="term" value="P:proteolysis"/>
    <property type="evidence" value="ECO:0007669"/>
    <property type="project" value="InterPro"/>
</dbReference>
<feature type="domain" description="Peptidase S9 prolyl oligopeptidase catalytic" evidence="3">
    <location>
        <begin position="651"/>
        <end position="805"/>
    </location>
</feature>
<evidence type="ECO:0000256" key="1">
    <source>
        <dbReference type="ARBA" id="ARBA00022801"/>
    </source>
</evidence>